<sequence>MTPRFLLVFLVPSCFQVLFAQSLPTNGLDIERFIEERFAFQDEDIPYEDLYESLLQVHLNPLDLQVVSAEELRSLHILSPLQVETFMTYRTEFGPLLSTYELQAIPEWDLKTIESILPFVQLNSSQTLPGVAGLKRIRTAENAYFILRQRRVWQTRKGFSPPDTLPGGALSNRYLGDPNDVYVRLRLQQPGDFSLGLTADKDAGEPFVWDGRTRRYGMDFLSFHYTLYNKGAMKMLTLGDYQFQFGQGLVFGAGFSVGKGSETVATVRRSSLGLRPYTSVLETGFFRGGAITYQKGNFEWTGMYSLAPRNASIQIFRDSLESSEGYLSSLVLSGYHRTESEIQKKAQAREQNIGTNIHYQSPKNNLQVGANFLHTRYSRPLIPRARVYNQFEFRGENNSIGSLYLSYNFANHYFFAESALSQSMGKGQVVGIMSSLSRQVDFSLVWRKFDRNFHSFYGNAFSEGSRPINEEGFYLGLSYKPFRKITWSAYYDHFSFPWMRFRMYAPSSGSEWLSRFTYTPNKQLAFFFQWREESKSRNLLSDEQSDNQYLLAEGKRKNFVWNMSYQPNQWWQAKTRLQHSSYQINGTKTRGFAIFQDLTGSVGDWKFSGRISLFDTDDFENRQYLFEKNVLWAFSVPNFYGQGMRCYLLAQYKINNQLTCWARWAKTTYTNREGIGSGLQEIPGNEVTETTFQLRYQFNR</sequence>
<reference evidence="3" key="1">
    <citation type="journal article" date="2019" name="Int. J. Syst. Evol. Microbiol.">
        <title>The Global Catalogue of Microorganisms (GCM) 10K type strain sequencing project: providing services to taxonomists for standard genome sequencing and annotation.</title>
        <authorList>
            <consortium name="The Broad Institute Genomics Platform"/>
            <consortium name="The Broad Institute Genome Sequencing Center for Infectious Disease"/>
            <person name="Wu L."/>
            <person name="Ma J."/>
        </authorList>
    </citation>
    <scope>NUCLEOTIDE SEQUENCE [LARGE SCALE GENOMIC DNA]</scope>
    <source>
        <strain evidence="3">CECT 7706</strain>
    </source>
</reference>
<name>A0ABT8C2D3_9BACT</name>
<keyword evidence="3" id="KW-1185">Reference proteome</keyword>
<dbReference type="EMBL" id="JAUFQS010000003">
    <property type="protein sequence ID" value="MDN3686507.1"/>
    <property type="molecule type" value="Genomic_DNA"/>
</dbReference>
<dbReference type="RefSeq" id="WP_163384670.1">
    <property type="nucleotide sequence ID" value="NZ_JAUFQS010000003.1"/>
</dbReference>
<evidence type="ECO:0000313" key="3">
    <source>
        <dbReference type="Proteomes" id="UP001236663"/>
    </source>
</evidence>
<protein>
    <submittedName>
        <fullName evidence="2">Helix-hairpin-helix domain-containing protein</fullName>
    </submittedName>
</protein>
<proteinExistence type="predicted"/>
<evidence type="ECO:0000256" key="1">
    <source>
        <dbReference type="SAM" id="SignalP"/>
    </source>
</evidence>
<evidence type="ECO:0000313" key="2">
    <source>
        <dbReference type="EMBL" id="MDN3686507.1"/>
    </source>
</evidence>
<feature type="signal peptide" evidence="1">
    <location>
        <begin position="1"/>
        <end position="20"/>
    </location>
</feature>
<accession>A0ABT8C2D3</accession>
<gene>
    <name evidence="2" type="ORF">QWZ15_01590</name>
</gene>
<dbReference type="SUPFAM" id="SSF47781">
    <property type="entry name" value="RuvA domain 2-like"/>
    <property type="match status" value="1"/>
</dbReference>
<organism evidence="2 3">
    <name type="scientific">Cyclobacterium jeungdonense</name>
    <dbReference type="NCBI Taxonomy" id="708087"/>
    <lineage>
        <taxon>Bacteria</taxon>
        <taxon>Pseudomonadati</taxon>
        <taxon>Bacteroidota</taxon>
        <taxon>Cytophagia</taxon>
        <taxon>Cytophagales</taxon>
        <taxon>Cyclobacteriaceae</taxon>
        <taxon>Cyclobacterium</taxon>
    </lineage>
</organism>
<dbReference type="Proteomes" id="UP001236663">
    <property type="component" value="Unassembled WGS sequence"/>
</dbReference>
<keyword evidence="1" id="KW-0732">Signal</keyword>
<comment type="caution">
    <text evidence="2">The sequence shown here is derived from an EMBL/GenBank/DDBJ whole genome shotgun (WGS) entry which is preliminary data.</text>
</comment>
<dbReference type="InterPro" id="IPR010994">
    <property type="entry name" value="RuvA_2-like"/>
</dbReference>
<feature type="chain" id="PRO_5045645083" evidence="1">
    <location>
        <begin position="21"/>
        <end position="700"/>
    </location>
</feature>